<sequence>MNVPSVSVIIAVYNKIDWLLLLLSGFEKQSFRDFEIVVADDGSNKEFVHALNEYIQTSPLRIQHVWHKDKGFRKTRILNKAVLQSKGEYIIFIDGDCLPDRNFVADHWYNRAPDTILAGRRANLSQKLTQTLSAEKIRNGLLESTAFLRKVWVDSFRKITNHAEKSVRLPRSIYRMLPAKSKGILGCNFSLHKSDLLQINGFDTRYEAPATGEDTDIDLRLRWAGKKIRLLRFQAIQFHIYHTRLDRPNDNDRIFAEVMAQKKAVTSFGIREMQNDLA</sequence>
<accession>A0ABW6BT87</accession>
<dbReference type="Gene3D" id="3.90.550.10">
    <property type="entry name" value="Spore Coat Polysaccharide Biosynthesis Protein SpsA, Chain A"/>
    <property type="match status" value="1"/>
</dbReference>
<keyword evidence="4" id="KW-0328">Glycosyltransferase</keyword>
<dbReference type="EC" id="2.4.-.-" evidence="4"/>
<name>A0ABW6BT87_9BACT</name>
<dbReference type="InterPro" id="IPR029044">
    <property type="entry name" value="Nucleotide-diphossugar_trans"/>
</dbReference>
<dbReference type="Proteomes" id="UP001597641">
    <property type="component" value="Unassembled WGS sequence"/>
</dbReference>
<keyword evidence="5" id="KW-1185">Reference proteome</keyword>
<dbReference type="EMBL" id="JBHUOX010000004">
    <property type="protein sequence ID" value="MFD3000182.1"/>
    <property type="molecule type" value="Genomic_DNA"/>
</dbReference>
<feature type="domain" description="Galactosyltransferase C-terminal" evidence="3">
    <location>
        <begin position="179"/>
        <end position="242"/>
    </location>
</feature>
<comment type="caution">
    <text evidence="4">The sequence shown here is derived from an EMBL/GenBank/DDBJ whole genome shotgun (WGS) entry which is preliminary data.</text>
</comment>
<evidence type="ECO:0000313" key="5">
    <source>
        <dbReference type="Proteomes" id="UP001597641"/>
    </source>
</evidence>
<dbReference type="PANTHER" id="PTHR43685:SF3">
    <property type="entry name" value="SLR2126 PROTEIN"/>
    <property type="match status" value="1"/>
</dbReference>
<dbReference type="InterPro" id="IPR027791">
    <property type="entry name" value="Galactosyl_T_C"/>
</dbReference>
<feature type="domain" description="Glycosyltransferase 2-like" evidence="2">
    <location>
        <begin position="7"/>
        <end position="105"/>
    </location>
</feature>
<evidence type="ECO:0000313" key="4">
    <source>
        <dbReference type="EMBL" id="MFD3000182.1"/>
    </source>
</evidence>
<dbReference type="InterPro" id="IPR050834">
    <property type="entry name" value="Glycosyltransf_2"/>
</dbReference>
<dbReference type="InterPro" id="IPR001173">
    <property type="entry name" value="Glyco_trans_2-like"/>
</dbReference>
<dbReference type="Pfam" id="PF00535">
    <property type="entry name" value="Glycos_transf_2"/>
    <property type="match status" value="1"/>
</dbReference>
<dbReference type="Pfam" id="PF02709">
    <property type="entry name" value="Glyco_transf_7C"/>
    <property type="match status" value="1"/>
</dbReference>
<evidence type="ECO:0000259" key="3">
    <source>
        <dbReference type="Pfam" id="PF02709"/>
    </source>
</evidence>
<proteinExistence type="predicted"/>
<dbReference type="GO" id="GO:0016757">
    <property type="term" value="F:glycosyltransferase activity"/>
    <property type="evidence" value="ECO:0007669"/>
    <property type="project" value="UniProtKB-KW"/>
</dbReference>
<organism evidence="4 5">
    <name type="scientific">Pontibacter toksunensis</name>
    <dbReference type="NCBI Taxonomy" id="1332631"/>
    <lineage>
        <taxon>Bacteria</taxon>
        <taxon>Pseudomonadati</taxon>
        <taxon>Bacteroidota</taxon>
        <taxon>Cytophagia</taxon>
        <taxon>Cytophagales</taxon>
        <taxon>Hymenobacteraceae</taxon>
        <taxon>Pontibacter</taxon>
    </lineage>
</organism>
<protein>
    <submittedName>
        <fullName evidence="4">Glycosyltransferase</fullName>
        <ecNumber evidence="4">2.4.-.-</ecNumber>
    </submittedName>
</protein>
<keyword evidence="1 4" id="KW-0808">Transferase</keyword>
<evidence type="ECO:0000256" key="1">
    <source>
        <dbReference type="ARBA" id="ARBA00022679"/>
    </source>
</evidence>
<reference evidence="5" key="1">
    <citation type="journal article" date="2019" name="Int. J. Syst. Evol. Microbiol.">
        <title>The Global Catalogue of Microorganisms (GCM) 10K type strain sequencing project: providing services to taxonomists for standard genome sequencing and annotation.</title>
        <authorList>
            <consortium name="The Broad Institute Genomics Platform"/>
            <consortium name="The Broad Institute Genome Sequencing Center for Infectious Disease"/>
            <person name="Wu L."/>
            <person name="Ma J."/>
        </authorList>
    </citation>
    <scope>NUCLEOTIDE SEQUENCE [LARGE SCALE GENOMIC DNA]</scope>
    <source>
        <strain evidence="5">KCTC 23984</strain>
    </source>
</reference>
<dbReference type="RefSeq" id="WP_377482916.1">
    <property type="nucleotide sequence ID" value="NZ_JBHUOX010000004.1"/>
</dbReference>
<gene>
    <name evidence="4" type="ORF">ACFS7Z_07405</name>
</gene>
<dbReference type="PANTHER" id="PTHR43685">
    <property type="entry name" value="GLYCOSYLTRANSFERASE"/>
    <property type="match status" value="1"/>
</dbReference>
<evidence type="ECO:0000259" key="2">
    <source>
        <dbReference type="Pfam" id="PF00535"/>
    </source>
</evidence>
<dbReference type="SUPFAM" id="SSF53448">
    <property type="entry name" value="Nucleotide-diphospho-sugar transferases"/>
    <property type="match status" value="1"/>
</dbReference>